<sequence length="423" mass="49655">MEVNLTQSYEEIRSQFPYRNFSDDFWRKKAFSDFGIGEKLFNLFHNFRMSSEERYLQLGSNFRQIRHKFKFFSPSVQLAKAAKDSSPEQFESLRKKLGVPKDCNAKFSSTALLNENFPLYSFLDPNFQILERETSSRIGSCQSGKAQHFFHSLLTSRPENLEVFQTNLFSLRDENSYLDYVEICTLWLNSKFEQKIQANLAMIERSFPGAPGSEFRRHILTRMLAFSRYSNLTDKFLQGFPYDNHKENLGRTLHYSGLMCSVIQSLKVENIEFFLSKGILFQAEDFLALIQADKSRLTDKISILETYFVPSESRCMRYGYSGSYAQWKSVKDGWGGQKEISRIAHKFLLEDQLDLFWVICRSFPEFMKKIPLRLVLQILESGHYLTARSLFRLVRNLEKKKRFVEELEPEFVLVLDFDSDLGY</sequence>
<dbReference type="KEGG" id="vg:18266154"/>
<organism evidence="1 2">
    <name type="scientific">Pithovirus sibericum</name>
    <dbReference type="NCBI Taxonomy" id="1450746"/>
    <lineage>
        <taxon>Viruses</taxon>
        <taxon>Pithoviruses</taxon>
        <taxon>Orthopithovirinae</taxon>
        <taxon>Alphapithovirus</taxon>
        <taxon>Alphapithovirus sibericum</taxon>
    </lineage>
</organism>
<dbReference type="Proteomes" id="UP000202176">
    <property type="component" value="Segment"/>
</dbReference>
<dbReference type="EMBL" id="KF740664">
    <property type="protein sequence ID" value="AHH01693.1"/>
    <property type="molecule type" value="Genomic_DNA"/>
</dbReference>
<accession>W5S4M5</accession>
<evidence type="ECO:0000313" key="1">
    <source>
        <dbReference type="EMBL" id="AHH01693.1"/>
    </source>
</evidence>
<protein>
    <submittedName>
        <fullName evidence="1">Uncharacterized protein</fullName>
    </submittedName>
</protein>
<reference evidence="1 2" key="1">
    <citation type="journal article" date="2014" name="Proc. Natl. Acad. Sci. U.S.A.">
        <title>Thirty-thousand-year-old distant relative of giant icosahedral DNA viruses with a pandoravirus morphology.</title>
        <authorList>
            <person name="Legendre M."/>
            <person name="Bartoli J."/>
            <person name="Shmakova L."/>
            <person name="Jeudy S."/>
            <person name="Labadie K."/>
            <person name="Adrait A."/>
            <person name="Lescot M."/>
            <person name="Poirot O."/>
            <person name="Bertaux L."/>
            <person name="Bruley C."/>
            <person name="Coute Y."/>
            <person name="Rivkina E."/>
            <person name="Abergel C."/>
            <person name="Claverie J.M."/>
        </authorList>
    </citation>
    <scope>NUCLEOTIDE SEQUENCE [LARGE SCALE GENOMIC DNA]</scope>
    <source>
        <strain evidence="1">P1084-T</strain>
    </source>
</reference>
<keyword evidence="2" id="KW-1185">Reference proteome</keyword>
<gene>
    <name evidence="1" type="ORF">pv_126</name>
</gene>
<proteinExistence type="predicted"/>
<evidence type="ECO:0000313" key="2">
    <source>
        <dbReference type="Proteomes" id="UP000202176"/>
    </source>
</evidence>
<dbReference type="GeneID" id="18266154"/>
<name>W5S4M5_9VIRU</name>
<dbReference type="RefSeq" id="YP_009001028.1">
    <property type="nucleotide sequence ID" value="NC_023423.1"/>
</dbReference>